<keyword evidence="1" id="KW-0812">Transmembrane</keyword>
<keyword evidence="2" id="KW-0732">Signal</keyword>
<feature type="chain" id="PRO_5040186808" evidence="2">
    <location>
        <begin position="20"/>
        <end position="129"/>
    </location>
</feature>
<feature type="transmembrane region" description="Helical" evidence="1">
    <location>
        <begin position="110"/>
        <end position="128"/>
    </location>
</feature>
<comment type="caution">
    <text evidence="3">The sequence shown here is derived from an EMBL/GenBank/DDBJ whole genome shotgun (WGS) entry which is preliminary data.</text>
</comment>
<evidence type="ECO:0000256" key="1">
    <source>
        <dbReference type="SAM" id="Phobius"/>
    </source>
</evidence>
<protein>
    <submittedName>
        <fullName evidence="3">Uncharacterized protein</fullName>
    </submittedName>
</protein>
<keyword evidence="1" id="KW-1133">Transmembrane helix</keyword>
<keyword evidence="4" id="KW-1185">Reference proteome</keyword>
<evidence type="ECO:0000256" key="2">
    <source>
        <dbReference type="SAM" id="SignalP"/>
    </source>
</evidence>
<dbReference type="OrthoDB" id="10338157at2759"/>
<gene>
    <name evidence="3" type="ORF">BG011_009609</name>
</gene>
<name>A0A9P6PML2_9FUNG</name>
<sequence>MRFQTIIASALLSVAFVSAQVPPNPACQDCLSQGFSNLAECQGQTFNGTIDPSQAPPELKACYCKVSTMADDWVKGCSTSCPANYTDAIKQKFDSSETKDFCKANSAPTLVYQAGAAFVLITTGVLLLL</sequence>
<accession>A0A9P6PML2</accession>
<proteinExistence type="predicted"/>
<organism evidence="3 4">
    <name type="scientific">Mortierella polycephala</name>
    <dbReference type="NCBI Taxonomy" id="41804"/>
    <lineage>
        <taxon>Eukaryota</taxon>
        <taxon>Fungi</taxon>
        <taxon>Fungi incertae sedis</taxon>
        <taxon>Mucoromycota</taxon>
        <taxon>Mortierellomycotina</taxon>
        <taxon>Mortierellomycetes</taxon>
        <taxon>Mortierellales</taxon>
        <taxon>Mortierellaceae</taxon>
        <taxon>Mortierella</taxon>
    </lineage>
</organism>
<evidence type="ECO:0000313" key="4">
    <source>
        <dbReference type="Proteomes" id="UP000726737"/>
    </source>
</evidence>
<dbReference type="EMBL" id="JAAAJA010000872">
    <property type="protein sequence ID" value="KAG0249081.1"/>
    <property type="molecule type" value="Genomic_DNA"/>
</dbReference>
<keyword evidence="1" id="KW-0472">Membrane</keyword>
<reference evidence="3" key="1">
    <citation type="journal article" date="2020" name="Fungal Divers.">
        <title>Resolving the Mortierellaceae phylogeny through synthesis of multi-gene phylogenetics and phylogenomics.</title>
        <authorList>
            <person name="Vandepol N."/>
            <person name="Liber J."/>
            <person name="Desiro A."/>
            <person name="Na H."/>
            <person name="Kennedy M."/>
            <person name="Barry K."/>
            <person name="Grigoriev I.V."/>
            <person name="Miller A.N."/>
            <person name="O'Donnell K."/>
            <person name="Stajich J.E."/>
            <person name="Bonito G."/>
        </authorList>
    </citation>
    <scope>NUCLEOTIDE SEQUENCE</scope>
    <source>
        <strain evidence="3">KOD948</strain>
    </source>
</reference>
<feature type="signal peptide" evidence="2">
    <location>
        <begin position="1"/>
        <end position="19"/>
    </location>
</feature>
<dbReference type="Proteomes" id="UP000726737">
    <property type="component" value="Unassembled WGS sequence"/>
</dbReference>
<dbReference type="AlphaFoldDB" id="A0A9P6PML2"/>
<evidence type="ECO:0000313" key="3">
    <source>
        <dbReference type="EMBL" id="KAG0249081.1"/>
    </source>
</evidence>